<dbReference type="GO" id="GO:0016491">
    <property type="term" value="F:oxidoreductase activity"/>
    <property type="evidence" value="ECO:0007669"/>
    <property type="project" value="UniProtKB-KW"/>
</dbReference>
<reference evidence="4 5" key="1">
    <citation type="submission" date="2009-01" db="EMBL/GenBank/DDBJ databases">
        <authorList>
            <person name="Fulton L."/>
            <person name="Clifton S."/>
            <person name="Fulton B."/>
            <person name="Xu J."/>
            <person name="Minx P."/>
            <person name="Pepin K.H."/>
            <person name="Johnson M."/>
            <person name="Bhonagiri V."/>
            <person name="Nash W.E."/>
            <person name="Mardis E.R."/>
            <person name="Wilson R.K."/>
        </authorList>
    </citation>
    <scope>NUCLEOTIDE SEQUENCE [LARGE SCALE GENOMIC DNA]</scope>
    <source>
        <strain evidence="5">DSM 10507 / JCM 14656 / S5a33</strain>
    </source>
</reference>
<dbReference type="Pfam" id="PF08240">
    <property type="entry name" value="ADH_N"/>
    <property type="match status" value="1"/>
</dbReference>
<dbReference type="PANTHER" id="PTHR43401:SF2">
    <property type="entry name" value="L-THREONINE 3-DEHYDROGENASE"/>
    <property type="match status" value="1"/>
</dbReference>
<dbReference type="Gene3D" id="3.40.50.720">
    <property type="entry name" value="NAD(P)-binding Rossmann-like Domain"/>
    <property type="match status" value="1"/>
</dbReference>
<organism evidence="4 5">
    <name type="scientific">Blautia hydrogenotrophica (strain DSM 10507 / JCM 14656 / S5a33)</name>
    <name type="common">Ruminococcus hydrogenotrophicus</name>
    <dbReference type="NCBI Taxonomy" id="476272"/>
    <lineage>
        <taxon>Bacteria</taxon>
        <taxon>Bacillati</taxon>
        <taxon>Bacillota</taxon>
        <taxon>Clostridia</taxon>
        <taxon>Lachnospirales</taxon>
        <taxon>Lachnospiraceae</taxon>
        <taxon>Blautia</taxon>
    </lineage>
</organism>
<evidence type="ECO:0008006" key="6">
    <source>
        <dbReference type="Google" id="ProtNLM"/>
    </source>
</evidence>
<dbReference type="InterPro" id="IPR036291">
    <property type="entry name" value="NAD(P)-bd_dom_sf"/>
</dbReference>
<dbReference type="InterPro" id="IPR013154">
    <property type="entry name" value="ADH-like_N"/>
</dbReference>
<feature type="domain" description="Alcohol dehydrogenase-like N-terminal" evidence="3">
    <location>
        <begin position="70"/>
        <end position="169"/>
    </location>
</feature>
<dbReference type="SUPFAM" id="SSF51735">
    <property type="entry name" value="NAD(P)-binding Rossmann-fold domains"/>
    <property type="match status" value="1"/>
</dbReference>
<dbReference type="EMBL" id="ACBZ01000123">
    <property type="protein sequence ID" value="EEG48815.1"/>
    <property type="molecule type" value="Genomic_DNA"/>
</dbReference>
<dbReference type="Pfam" id="PF00107">
    <property type="entry name" value="ADH_zinc_N"/>
    <property type="match status" value="1"/>
</dbReference>
<comment type="caution">
    <text evidence="4">The sequence shown here is derived from an EMBL/GenBank/DDBJ whole genome shotgun (WGS) entry which is preliminary data.</text>
</comment>
<feature type="domain" description="Alcohol dehydrogenase-like C-terminal" evidence="2">
    <location>
        <begin position="219"/>
        <end position="345"/>
    </location>
</feature>
<evidence type="ECO:0000259" key="2">
    <source>
        <dbReference type="Pfam" id="PF00107"/>
    </source>
</evidence>
<dbReference type="HOGENOM" id="CLU_026673_11_0_9"/>
<evidence type="ECO:0000259" key="3">
    <source>
        <dbReference type="Pfam" id="PF08240"/>
    </source>
</evidence>
<proteinExistence type="predicted"/>
<accession>C0CN27</accession>
<keyword evidence="1" id="KW-0560">Oxidoreductase</keyword>
<dbReference type="eggNOG" id="COG1063">
    <property type="taxonomic scope" value="Bacteria"/>
</dbReference>
<name>C0CN27_BLAHS</name>
<evidence type="ECO:0000313" key="4">
    <source>
        <dbReference type="EMBL" id="EEG48815.1"/>
    </source>
</evidence>
<dbReference type="PATRIC" id="fig|476272.21.peg.1699"/>
<keyword evidence="5" id="KW-1185">Reference proteome</keyword>
<reference evidence="4 5" key="2">
    <citation type="submission" date="2009-02" db="EMBL/GenBank/DDBJ databases">
        <title>Draft genome sequence of Blautia hydrogenotrophica DSM 10507 (Ruminococcus hydrogenotrophicus DSM 10507).</title>
        <authorList>
            <person name="Sudarsanam P."/>
            <person name="Ley R."/>
            <person name="Guruge J."/>
            <person name="Turnbaugh P.J."/>
            <person name="Mahowald M."/>
            <person name="Liep D."/>
            <person name="Gordon J."/>
        </authorList>
    </citation>
    <scope>NUCLEOTIDE SEQUENCE [LARGE SCALE GENOMIC DNA]</scope>
    <source>
        <strain evidence="5">DSM 10507 / JCM 14656 / S5a33</strain>
    </source>
</reference>
<dbReference type="InterPro" id="IPR011032">
    <property type="entry name" value="GroES-like_sf"/>
</dbReference>
<dbReference type="SUPFAM" id="SSF50129">
    <property type="entry name" value="GroES-like"/>
    <property type="match status" value="1"/>
</dbReference>
<sequence>MQAEKLLLPLYNGNFKFEFVRIETYTESIDRKSKKPKGVFTMEMKAALMYGPNDIRVEMVEKPTCPVDGLILKIMAVGLCGSDIRNLTSDSRKGNYPFIYGHEIVGIVDETGPKESKYQVGERLFLFPGTYCMECEECISGHSENCSNTEVAHLAGTGGFAQFVAVSGEKIRRGGIYKIPVNVSFEAASLGEPLTSVFACLENVNVGYPDTLVIIGAGPIGCFMAQLAKHRGAQRVIMLDLNDRRLEMAKNFGVDVTVNSSKEDPIQAVLRLTNQKGADKVISATPANTTQTQSIHMVKKGGLVVFFGGVPKGSMTELDCNLIHYNNIWIKGHFGASYSQSQRAYQLAISPSFPTEKFITHILPLNKINEGIQLTKTGEAIKVVLHPWD</sequence>
<gene>
    <name evidence="4" type="ORF">RUMHYD_02265</name>
</gene>
<dbReference type="Gene3D" id="3.90.180.10">
    <property type="entry name" value="Medium-chain alcohol dehydrogenases, catalytic domain"/>
    <property type="match status" value="1"/>
</dbReference>
<dbReference type="AlphaFoldDB" id="C0CN27"/>
<evidence type="ECO:0000313" key="5">
    <source>
        <dbReference type="Proteomes" id="UP000003100"/>
    </source>
</evidence>
<dbReference type="InterPro" id="IPR013149">
    <property type="entry name" value="ADH-like_C"/>
</dbReference>
<evidence type="ECO:0000256" key="1">
    <source>
        <dbReference type="ARBA" id="ARBA00023002"/>
    </source>
</evidence>
<dbReference type="InterPro" id="IPR050129">
    <property type="entry name" value="Zn_alcohol_dh"/>
</dbReference>
<dbReference type="Proteomes" id="UP000003100">
    <property type="component" value="Unassembled WGS sequence"/>
</dbReference>
<dbReference type="PANTHER" id="PTHR43401">
    <property type="entry name" value="L-THREONINE 3-DEHYDROGENASE"/>
    <property type="match status" value="1"/>
</dbReference>
<protein>
    <recommendedName>
        <fullName evidence="6">L-iditol 2-dehydrogenase</fullName>
    </recommendedName>
</protein>